<dbReference type="SMART" id="SM00304">
    <property type="entry name" value="HAMP"/>
    <property type="match status" value="1"/>
</dbReference>
<gene>
    <name evidence="12" type="primary">yvaQ</name>
    <name evidence="12" type="ORF">GCM10007111_23030</name>
</gene>
<sequence>MKSLFQFKHLQTKLFVAFSVITLFVLVLGVTNYIVINNNNQDTHEIIKEELPVLVADEQLAINMAERTSLIRGYLLYGEEKYKQEFNDTLEATMELENFVLENSDSEQAKALIDKKIEWGHLTDEVFKQYDNGNEDQARLIMTNEVQPIANELIQGFSDLAKAKETKINEVGETIIQSGDQTVMIGGIVSIAVAVLGIVIAYLTSRTITRPLQHLKERMNLIAAGDLHHEPLETKSKDELGQLMIATNTMNENLQDLLHRVKRVSDTVNEQSDALKQAANEVQQGTEQVAETMQELATGSESQASHAGDLAGVMNEFNTSIQEVNTKSESIESASMDILQQAEGGQKVMTTTKQQMKTIDQLVQTAVRRVQGLDSQSQQISHLVTVISEIAEQTNLLALNAAIEAARAGEHGKGFSVVADEVRKLAEQVSSSLQDITNVVGNIQSETNQVATSLREGYSEVQEGTKQMETTGETFHSIHSSVKTMTASISTVKNHLARISTKSKDMNGSIGEIAAISEESAAGVEQTSASTQQTSSSMQEVTANAEQLASLADELNELMKRFNL</sequence>
<keyword evidence="13" id="KW-1185">Reference proteome</keyword>
<evidence type="ECO:0000256" key="8">
    <source>
        <dbReference type="SAM" id="MobiDB-lite"/>
    </source>
</evidence>
<keyword evidence="2" id="KW-1003">Cell membrane</keyword>
<dbReference type="PANTHER" id="PTHR32089">
    <property type="entry name" value="METHYL-ACCEPTING CHEMOTAXIS PROTEIN MCPB"/>
    <property type="match status" value="1"/>
</dbReference>
<evidence type="ECO:0000256" key="3">
    <source>
        <dbReference type="ARBA" id="ARBA00023136"/>
    </source>
</evidence>
<dbReference type="CDD" id="cd06225">
    <property type="entry name" value="HAMP"/>
    <property type="match status" value="1"/>
</dbReference>
<dbReference type="InterPro" id="IPR004090">
    <property type="entry name" value="Chemotax_Me-accpt_rcpt"/>
</dbReference>
<dbReference type="SMART" id="SM00283">
    <property type="entry name" value="MA"/>
    <property type="match status" value="1"/>
</dbReference>
<dbReference type="SUPFAM" id="SSF58104">
    <property type="entry name" value="Methyl-accepting chemotaxis protein (MCP) signaling domain"/>
    <property type="match status" value="1"/>
</dbReference>
<keyword evidence="4 6" id="KW-0807">Transducer</keyword>
<comment type="similarity">
    <text evidence="5">Belongs to the methyl-accepting chemotaxis (MCP) protein family.</text>
</comment>
<organism evidence="12 13">
    <name type="scientific">Virgibacillus kapii</name>
    <dbReference type="NCBI Taxonomy" id="1638645"/>
    <lineage>
        <taxon>Bacteria</taxon>
        <taxon>Bacillati</taxon>
        <taxon>Bacillota</taxon>
        <taxon>Bacilli</taxon>
        <taxon>Bacillales</taxon>
        <taxon>Bacillaceae</taxon>
        <taxon>Virgibacillus</taxon>
    </lineage>
</organism>
<feature type="transmembrane region" description="Helical" evidence="9">
    <location>
        <begin position="12"/>
        <end position="35"/>
    </location>
</feature>
<dbReference type="Proteomes" id="UP000634435">
    <property type="component" value="Unassembled WGS sequence"/>
</dbReference>
<dbReference type="InterPro" id="IPR004089">
    <property type="entry name" value="MCPsignal_dom"/>
</dbReference>
<protein>
    <submittedName>
        <fullName evidence="12">Sensory transducer protein YvaQ</fullName>
    </submittedName>
</protein>
<keyword evidence="9" id="KW-0812">Transmembrane</keyword>
<dbReference type="EMBL" id="BMPN01000003">
    <property type="protein sequence ID" value="GGJ60361.1"/>
    <property type="molecule type" value="Genomic_DNA"/>
</dbReference>
<proteinExistence type="inferred from homology"/>
<dbReference type="Gene3D" id="1.10.287.950">
    <property type="entry name" value="Methyl-accepting chemotaxis protein"/>
    <property type="match status" value="1"/>
</dbReference>
<dbReference type="PANTHER" id="PTHR32089:SF114">
    <property type="entry name" value="METHYL-ACCEPTING CHEMOTAXIS PROTEIN MCPB"/>
    <property type="match status" value="1"/>
</dbReference>
<comment type="caution">
    <text evidence="12">The sequence shown here is derived from an EMBL/GenBank/DDBJ whole genome shotgun (WGS) entry which is preliminary data.</text>
</comment>
<dbReference type="Pfam" id="PF00015">
    <property type="entry name" value="MCPsignal"/>
    <property type="match status" value="1"/>
</dbReference>
<feature type="domain" description="HAMP" evidence="11">
    <location>
        <begin position="206"/>
        <end position="259"/>
    </location>
</feature>
<evidence type="ECO:0000256" key="4">
    <source>
        <dbReference type="ARBA" id="ARBA00023224"/>
    </source>
</evidence>
<feature type="compositionally biased region" description="Low complexity" evidence="8">
    <location>
        <begin position="519"/>
        <end position="537"/>
    </location>
</feature>
<evidence type="ECO:0000256" key="2">
    <source>
        <dbReference type="ARBA" id="ARBA00022475"/>
    </source>
</evidence>
<dbReference type="RefSeq" id="WP_188943130.1">
    <property type="nucleotide sequence ID" value="NZ_BMPN01000003.1"/>
</dbReference>
<evidence type="ECO:0000259" key="10">
    <source>
        <dbReference type="PROSITE" id="PS50111"/>
    </source>
</evidence>
<evidence type="ECO:0000256" key="6">
    <source>
        <dbReference type="PROSITE-ProRule" id="PRU00284"/>
    </source>
</evidence>
<dbReference type="InterPro" id="IPR024478">
    <property type="entry name" value="HlyB_4HB_MCP"/>
</dbReference>
<feature type="domain" description="Methyl-accepting transducer" evidence="10">
    <location>
        <begin position="278"/>
        <end position="535"/>
    </location>
</feature>
<evidence type="ECO:0000256" key="1">
    <source>
        <dbReference type="ARBA" id="ARBA00004236"/>
    </source>
</evidence>
<keyword evidence="9" id="KW-1133">Transmembrane helix</keyword>
<evidence type="ECO:0000259" key="11">
    <source>
        <dbReference type="PROSITE" id="PS50885"/>
    </source>
</evidence>
<dbReference type="PROSITE" id="PS50111">
    <property type="entry name" value="CHEMOTAXIS_TRANSDUC_2"/>
    <property type="match status" value="1"/>
</dbReference>
<evidence type="ECO:0000256" key="5">
    <source>
        <dbReference type="ARBA" id="ARBA00029447"/>
    </source>
</evidence>
<evidence type="ECO:0000256" key="7">
    <source>
        <dbReference type="SAM" id="Coils"/>
    </source>
</evidence>
<keyword evidence="7" id="KW-0175">Coiled coil</keyword>
<feature type="region of interest" description="Disordered" evidence="8">
    <location>
        <begin position="519"/>
        <end position="542"/>
    </location>
</feature>
<dbReference type="InterPro" id="IPR003660">
    <property type="entry name" value="HAMP_dom"/>
</dbReference>
<dbReference type="Pfam" id="PF12729">
    <property type="entry name" value="4HB_MCP_1"/>
    <property type="match status" value="1"/>
</dbReference>
<dbReference type="Gene3D" id="1.10.8.500">
    <property type="entry name" value="HAMP domain in histidine kinase"/>
    <property type="match status" value="1"/>
</dbReference>
<dbReference type="PRINTS" id="PR00260">
    <property type="entry name" value="CHEMTRNSDUCR"/>
</dbReference>
<feature type="transmembrane region" description="Helical" evidence="9">
    <location>
        <begin position="183"/>
        <end position="203"/>
    </location>
</feature>
<accession>A0ABQ2DJL5</accession>
<dbReference type="CDD" id="cd11386">
    <property type="entry name" value="MCP_signal"/>
    <property type="match status" value="1"/>
</dbReference>
<comment type="subcellular location">
    <subcellularLocation>
        <location evidence="1">Cell membrane</location>
    </subcellularLocation>
</comment>
<feature type="coiled-coil region" evidence="7">
    <location>
        <begin position="261"/>
        <end position="295"/>
    </location>
</feature>
<evidence type="ECO:0000313" key="13">
    <source>
        <dbReference type="Proteomes" id="UP000634435"/>
    </source>
</evidence>
<name>A0ABQ2DJL5_9BACI</name>
<evidence type="ECO:0000256" key="9">
    <source>
        <dbReference type="SAM" id="Phobius"/>
    </source>
</evidence>
<reference evidence="13" key="1">
    <citation type="journal article" date="2019" name="Int. J. Syst. Evol. Microbiol.">
        <title>The Global Catalogue of Microorganisms (GCM) 10K type strain sequencing project: providing services to taxonomists for standard genome sequencing and annotation.</title>
        <authorList>
            <consortium name="The Broad Institute Genomics Platform"/>
            <consortium name="The Broad Institute Genome Sequencing Center for Infectious Disease"/>
            <person name="Wu L."/>
            <person name="Ma J."/>
        </authorList>
    </citation>
    <scope>NUCLEOTIDE SEQUENCE [LARGE SCALE GENOMIC DNA]</scope>
    <source>
        <strain evidence="13">JCM 30071</strain>
    </source>
</reference>
<dbReference type="PROSITE" id="PS50885">
    <property type="entry name" value="HAMP"/>
    <property type="match status" value="1"/>
</dbReference>
<evidence type="ECO:0000313" key="12">
    <source>
        <dbReference type="EMBL" id="GGJ60361.1"/>
    </source>
</evidence>
<dbReference type="Pfam" id="PF00672">
    <property type="entry name" value="HAMP"/>
    <property type="match status" value="1"/>
</dbReference>
<keyword evidence="3 9" id="KW-0472">Membrane</keyword>